<dbReference type="InterPro" id="IPR003782">
    <property type="entry name" value="SCO1/SenC"/>
</dbReference>
<evidence type="ECO:0000256" key="3">
    <source>
        <dbReference type="PIRSR" id="PIRSR603782-2"/>
    </source>
</evidence>
<dbReference type="Gene3D" id="3.40.30.10">
    <property type="entry name" value="Glutaredoxin"/>
    <property type="match status" value="1"/>
</dbReference>
<dbReference type="OrthoDB" id="9790194at2"/>
<protein>
    <recommendedName>
        <fullName evidence="6">Photosynthetic protein synthase I</fullName>
    </recommendedName>
</protein>
<evidence type="ECO:0000313" key="4">
    <source>
        <dbReference type="EMBL" id="OIZ95967.1"/>
    </source>
</evidence>
<evidence type="ECO:0000256" key="1">
    <source>
        <dbReference type="ARBA" id="ARBA00010996"/>
    </source>
</evidence>
<dbReference type="SUPFAM" id="SSF52833">
    <property type="entry name" value="Thioredoxin-like"/>
    <property type="match status" value="1"/>
</dbReference>
<proteinExistence type="inferred from homology"/>
<feature type="binding site" evidence="2">
    <location>
        <position position="89"/>
    </location>
    <ligand>
        <name>Cu cation</name>
        <dbReference type="ChEBI" id="CHEBI:23378"/>
    </ligand>
</feature>
<dbReference type="InterPro" id="IPR036249">
    <property type="entry name" value="Thioredoxin-like_sf"/>
</dbReference>
<feature type="binding site" evidence="2">
    <location>
        <position position="85"/>
    </location>
    <ligand>
        <name>Cu cation</name>
        <dbReference type="ChEBI" id="CHEBI:23378"/>
    </ligand>
</feature>
<dbReference type="AlphaFoldDB" id="A0A1J8PF44"/>
<accession>A0A1J8PF44</accession>
<evidence type="ECO:0000313" key="5">
    <source>
        <dbReference type="Proteomes" id="UP000183924"/>
    </source>
</evidence>
<dbReference type="PANTHER" id="PTHR12151:SF25">
    <property type="entry name" value="LINALOOL DEHYDRATASE_ISOMERASE DOMAIN-CONTAINING PROTEIN"/>
    <property type="match status" value="1"/>
</dbReference>
<comment type="similarity">
    <text evidence="1">Belongs to the SCO1/2 family.</text>
</comment>
<dbReference type="RefSeq" id="WP_071661946.1">
    <property type="nucleotide sequence ID" value="NZ_LUKY01000028.1"/>
</dbReference>
<dbReference type="PANTHER" id="PTHR12151">
    <property type="entry name" value="ELECTRON TRANSPORT PROTIN SCO1/SENC FAMILY MEMBER"/>
    <property type="match status" value="1"/>
</dbReference>
<sequence>MTCPISNKRFLAFIIFTILALGLGLGFNLWHSSKTRIVIPPIAGTNIDQPQLIPEFHLVNGLGKPFTNHNLKGHFSLLFFGFTHCQSICPLTMVMLTQLYKELKTEKLPLPQVIFITLDPRRDTPKVVGNYVKAFNPHFIGVSGPLAGIQQLSKQMGVVYIQAQQSKISENNYQIDHSGTLYLINPEGKLVAIFSPPHDEASIKQDYKNLVSQ</sequence>
<dbReference type="STRING" id="1225476.A1D18_00920"/>
<dbReference type="Proteomes" id="UP000183924">
    <property type="component" value="Unassembled WGS sequence"/>
</dbReference>
<comment type="caution">
    <text evidence="4">The sequence shown here is derived from an EMBL/GenBank/DDBJ whole genome shotgun (WGS) entry which is preliminary data.</text>
</comment>
<dbReference type="CDD" id="cd02968">
    <property type="entry name" value="SCO"/>
    <property type="match status" value="1"/>
</dbReference>
<keyword evidence="2" id="KW-0479">Metal-binding</keyword>
<organism evidence="4 5">
    <name type="scientific">Candidatus Rickettsiella isopodorum</name>
    <dbReference type="NCBI Taxonomy" id="1225476"/>
    <lineage>
        <taxon>Bacteria</taxon>
        <taxon>Pseudomonadati</taxon>
        <taxon>Pseudomonadota</taxon>
        <taxon>Gammaproteobacteria</taxon>
        <taxon>Legionellales</taxon>
        <taxon>Coxiellaceae</taxon>
        <taxon>Rickettsiella</taxon>
    </lineage>
</organism>
<name>A0A1J8PF44_9COXI</name>
<feature type="binding site" evidence="2">
    <location>
        <position position="177"/>
    </location>
    <ligand>
        <name>Cu cation</name>
        <dbReference type="ChEBI" id="CHEBI:23378"/>
    </ligand>
</feature>
<keyword evidence="5" id="KW-1185">Reference proteome</keyword>
<evidence type="ECO:0000256" key="2">
    <source>
        <dbReference type="PIRSR" id="PIRSR603782-1"/>
    </source>
</evidence>
<keyword evidence="2" id="KW-0186">Copper</keyword>
<dbReference type="EMBL" id="LUKY01000028">
    <property type="protein sequence ID" value="OIZ95967.1"/>
    <property type="molecule type" value="Genomic_DNA"/>
</dbReference>
<reference evidence="4 5" key="1">
    <citation type="submission" date="2016-03" db="EMBL/GenBank/DDBJ databases">
        <title>Comparative genomics of Rickettsiella.</title>
        <authorList>
            <person name="Chandler C."/>
            <person name="Wang Y."/>
        </authorList>
    </citation>
    <scope>NUCLEOTIDE SEQUENCE [LARGE SCALE GENOMIC DNA]</scope>
    <source>
        <strain evidence="4 5">RCFS May 2013</strain>
    </source>
</reference>
<dbReference type="Pfam" id="PF02630">
    <property type="entry name" value="SCO1-SenC"/>
    <property type="match status" value="1"/>
</dbReference>
<dbReference type="FunFam" id="3.40.30.10:FF:000013">
    <property type="entry name" value="Blast:Protein SCO1 homolog, mitochondrial"/>
    <property type="match status" value="1"/>
</dbReference>
<dbReference type="GO" id="GO:0046872">
    <property type="term" value="F:metal ion binding"/>
    <property type="evidence" value="ECO:0007669"/>
    <property type="project" value="UniProtKB-KW"/>
</dbReference>
<evidence type="ECO:0008006" key="6">
    <source>
        <dbReference type="Google" id="ProtNLM"/>
    </source>
</evidence>
<feature type="disulfide bond" description="Redox-active" evidence="3">
    <location>
        <begin position="85"/>
        <end position="89"/>
    </location>
</feature>
<keyword evidence="3" id="KW-1015">Disulfide bond</keyword>
<gene>
    <name evidence="4" type="ORF">A1D18_00920</name>
</gene>